<dbReference type="EMBL" id="UXSR01000008">
    <property type="protein sequence ID" value="VDD74101.1"/>
    <property type="molecule type" value="Genomic_DNA"/>
</dbReference>
<keyword evidence="1" id="KW-0812">Transmembrane</keyword>
<dbReference type="Proteomes" id="UP000267029">
    <property type="component" value="Unassembled WGS sequence"/>
</dbReference>
<evidence type="ECO:0000313" key="2">
    <source>
        <dbReference type="EMBL" id="VDD74101.1"/>
    </source>
</evidence>
<dbReference type="WBParaSite" id="MCOS_0000010301-mRNA-1">
    <property type="protein sequence ID" value="MCOS_0000010301-mRNA-1"/>
    <property type="gene ID" value="MCOS_0000010301"/>
</dbReference>
<reference evidence="4" key="1">
    <citation type="submission" date="2017-02" db="UniProtKB">
        <authorList>
            <consortium name="WormBaseParasite"/>
        </authorList>
    </citation>
    <scope>IDENTIFICATION</scope>
</reference>
<evidence type="ECO:0000313" key="3">
    <source>
        <dbReference type="Proteomes" id="UP000267029"/>
    </source>
</evidence>
<reference evidence="2 3" key="2">
    <citation type="submission" date="2018-10" db="EMBL/GenBank/DDBJ databases">
        <authorList>
            <consortium name="Pathogen Informatics"/>
        </authorList>
    </citation>
    <scope>NUCLEOTIDE SEQUENCE [LARGE SCALE GENOMIC DNA]</scope>
</reference>
<dbReference type="AlphaFoldDB" id="A0A0R3U185"/>
<feature type="transmembrane region" description="Helical" evidence="1">
    <location>
        <begin position="32"/>
        <end position="52"/>
    </location>
</feature>
<gene>
    <name evidence="2" type="ORF">MCOS_LOCUS104</name>
</gene>
<dbReference type="STRING" id="53468.A0A0R3U185"/>
<keyword evidence="3" id="KW-1185">Reference proteome</keyword>
<dbReference type="OrthoDB" id="6285782at2759"/>
<evidence type="ECO:0000313" key="4">
    <source>
        <dbReference type="WBParaSite" id="MCOS_0000010301-mRNA-1"/>
    </source>
</evidence>
<sequence>MDAAFIWKLSKLGQIGSSRQRYDDDFSDRLNYQYTSVLFFLFIGLIGIRQYVVNRDVNLSNMSSDLLNNAISTVIQANLFRLK</sequence>
<proteinExistence type="predicted"/>
<accession>A0A0R3U185</accession>
<keyword evidence="1" id="KW-0472">Membrane</keyword>
<keyword evidence="1" id="KW-1133">Transmembrane helix</keyword>
<protein>
    <submittedName>
        <fullName evidence="4">DUF5683 domain-containing protein</fullName>
    </submittedName>
</protein>
<evidence type="ECO:0000256" key="1">
    <source>
        <dbReference type="SAM" id="Phobius"/>
    </source>
</evidence>
<name>A0A0R3U185_MESCO</name>
<organism evidence="4">
    <name type="scientific">Mesocestoides corti</name>
    <name type="common">Flatworm</name>
    <dbReference type="NCBI Taxonomy" id="53468"/>
    <lineage>
        <taxon>Eukaryota</taxon>
        <taxon>Metazoa</taxon>
        <taxon>Spiralia</taxon>
        <taxon>Lophotrochozoa</taxon>
        <taxon>Platyhelminthes</taxon>
        <taxon>Cestoda</taxon>
        <taxon>Eucestoda</taxon>
        <taxon>Cyclophyllidea</taxon>
        <taxon>Mesocestoididae</taxon>
        <taxon>Mesocestoides</taxon>
    </lineage>
</organism>